<protein>
    <submittedName>
        <fullName evidence="1">Histidine phosphatase family protein</fullName>
    </submittedName>
</protein>
<dbReference type="InterPro" id="IPR013078">
    <property type="entry name" value="His_Pase_superF_clade-1"/>
</dbReference>
<dbReference type="Gene3D" id="3.40.50.1240">
    <property type="entry name" value="Phosphoglycerate mutase-like"/>
    <property type="match status" value="1"/>
</dbReference>
<organism evidence="1 2">
    <name type="scientific">Roseicella aquatilis</name>
    <dbReference type="NCBI Taxonomy" id="2527868"/>
    <lineage>
        <taxon>Bacteria</taxon>
        <taxon>Pseudomonadati</taxon>
        <taxon>Pseudomonadota</taxon>
        <taxon>Alphaproteobacteria</taxon>
        <taxon>Acetobacterales</taxon>
        <taxon>Roseomonadaceae</taxon>
        <taxon>Roseicella</taxon>
    </lineage>
</organism>
<sequence length="186" mass="19860">MATAWFVTHPEVAIDPAVPVPDWGLSTEGHRRAALMAARPWARTLVAVFSSAERKARETAFVLGLPVRVRAALGENDRSATGYLPKAEFEATADLFFAHPEQSIRGWERAVDAQARIVAAVGAALAEAPPGEVAIVAHGAVGALLRCHLAGLPISRAEDQPPGGGGHLFGFDRATCRLTPWWRIEA</sequence>
<dbReference type="EMBL" id="SKBM01000040">
    <property type="protein sequence ID" value="TCZ53376.1"/>
    <property type="molecule type" value="Genomic_DNA"/>
</dbReference>
<evidence type="ECO:0000313" key="2">
    <source>
        <dbReference type="Proteomes" id="UP000295023"/>
    </source>
</evidence>
<evidence type="ECO:0000313" key="1">
    <source>
        <dbReference type="EMBL" id="TCZ53376.1"/>
    </source>
</evidence>
<dbReference type="Proteomes" id="UP000295023">
    <property type="component" value="Unassembled WGS sequence"/>
</dbReference>
<dbReference type="Pfam" id="PF00300">
    <property type="entry name" value="His_Phos_1"/>
    <property type="match status" value="1"/>
</dbReference>
<reference evidence="1 2" key="1">
    <citation type="submission" date="2019-03" db="EMBL/GenBank/DDBJ databases">
        <title>Paracraurococcus aquatilis NE82 genome sequence.</title>
        <authorList>
            <person name="Zhao Y."/>
            <person name="Du Z."/>
        </authorList>
    </citation>
    <scope>NUCLEOTIDE SEQUENCE [LARGE SCALE GENOMIC DNA]</scope>
    <source>
        <strain evidence="1 2">NE82</strain>
    </source>
</reference>
<keyword evidence="2" id="KW-1185">Reference proteome</keyword>
<dbReference type="OrthoDB" id="34197at2"/>
<comment type="caution">
    <text evidence="1">The sequence shown here is derived from an EMBL/GenBank/DDBJ whole genome shotgun (WGS) entry which is preliminary data.</text>
</comment>
<dbReference type="SUPFAM" id="SSF53254">
    <property type="entry name" value="Phosphoglycerate mutase-like"/>
    <property type="match status" value="1"/>
</dbReference>
<proteinExistence type="predicted"/>
<gene>
    <name evidence="1" type="ORF">EXY23_24960</name>
</gene>
<accession>A0A4R4D5H4</accession>
<dbReference type="InterPro" id="IPR029033">
    <property type="entry name" value="His_PPase_superfam"/>
</dbReference>
<dbReference type="AlphaFoldDB" id="A0A4R4D5H4"/>
<name>A0A4R4D5H4_9PROT</name>
<dbReference type="RefSeq" id="WP_132296495.1">
    <property type="nucleotide sequence ID" value="NZ_SKBM01000040.1"/>
</dbReference>